<keyword evidence="3" id="KW-0732">Signal</keyword>
<dbReference type="Pfam" id="PF20257">
    <property type="entry name" value="SAM_HAT_C"/>
    <property type="match status" value="1"/>
</dbReference>
<sequence>MKNLTSSLLFLLGSLTLLAQPKTVVFQTDFGLKDGAVSAMKGVAMGVHPNLRLFDLTHEIPAYNIWEAAYRLEQTAPYWPRGTVFVSVVDPGVGTERTSVVLKTKSGHYFVGPDNGSFTLIAESLGIQEVHEIDEVLNRRRNSQASYTFHGRDVYAYTAARLAAGVITLAQVGKRLPNAVVKIPFQKPVLEGNAIIGNIPILDVQYGNIWTNIPVDLFKKLNITAGQNVKVTVWQNDKLIFEGAMPFANTFGEVPEGQPMSYLNSLMNLSFAINMGDFSSKYGVKSGPEWKVKVEK</sequence>
<dbReference type="InterPro" id="IPR023227">
    <property type="entry name" value="SAM_OH_AdoTrfase_C_sf"/>
</dbReference>
<evidence type="ECO:0000313" key="7">
    <source>
        <dbReference type="Proteomes" id="UP000000493"/>
    </source>
</evidence>
<evidence type="ECO:0000313" key="6">
    <source>
        <dbReference type="EMBL" id="AEI48893.1"/>
    </source>
</evidence>
<dbReference type="InterPro" id="IPR023228">
    <property type="entry name" value="SAM_OH_AdoTrfase_N_sf"/>
</dbReference>
<keyword evidence="1" id="KW-0949">S-adenosyl-L-methionine</keyword>
<dbReference type="SUPFAM" id="SSF101852">
    <property type="entry name" value="Bacterial fluorinating enzyme, C-terminal domain"/>
    <property type="match status" value="1"/>
</dbReference>
<dbReference type="EMBL" id="CP002859">
    <property type="protein sequence ID" value="AEI48893.1"/>
    <property type="molecule type" value="Genomic_DNA"/>
</dbReference>
<reference evidence="6 7" key="2">
    <citation type="journal article" date="2012" name="Stand. Genomic Sci.">
        <title>Complete genome sequence of the aquatic bacterium Runella slithyformis type strain (LSU 4(T)).</title>
        <authorList>
            <person name="Copeland A."/>
            <person name="Zhang X."/>
            <person name="Misra M."/>
            <person name="Lapidus A."/>
            <person name="Nolan M."/>
            <person name="Lucas S."/>
            <person name="Deshpande S."/>
            <person name="Cheng J.F."/>
            <person name="Tapia R."/>
            <person name="Goodwin L.A."/>
            <person name="Pitluck S."/>
            <person name="Liolios K."/>
            <person name="Pagani I."/>
            <person name="Ivanova N."/>
            <person name="Mikhailova N."/>
            <person name="Pati A."/>
            <person name="Chen A."/>
            <person name="Palaniappan K."/>
            <person name="Land M."/>
            <person name="Hauser L."/>
            <person name="Pan C."/>
            <person name="Jeffries C.D."/>
            <person name="Detter J.C."/>
            <person name="Brambilla E.M."/>
            <person name="Rohde M."/>
            <person name="Djao O.D."/>
            <person name="Goker M."/>
            <person name="Sikorski J."/>
            <person name="Tindall B.J."/>
            <person name="Woyke T."/>
            <person name="Bristow J."/>
            <person name="Eisen J.A."/>
            <person name="Markowitz V."/>
            <person name="Hugenholtz P."/>
            <person name="Kyrpides N.C."/>
            <person name="Klenk H.P."/>
            <person name="Mavromatis K."/>
        </authorList>
    </citation>
    <scope>NUCLEOTIDE SEQUENCE [LARGE SCALE GENOMIC DNA]</scope>
    <source>
        <strain evidence="7">ATCC 29530 / DSM 19594 / LMG 11500 / NCIMB 11436 / LSU 4</strain>
    </source>
</reference>
<dbReference type="PANTHER" id="PTHR35092:SF1">
    <property type="entry name" value="CHLORINASE MJ1651"/>
    <property type="match status" value="1"/>
</dbReference>
<feature type="chain" id="PRO_5030894085" description="DNA-directed RNA polymerase subunit delta" evidence="3">
    <location>
        <begin position="20"/>
        <end position="296"/>
    </location>
</feature>
<evidence type="ECO:0008006" key="8">
    <source>
        <dbReference type="Google" id="ProtNLM"/>
    </source>
</evidence>
<organism evidence="6 7">
    <name type="scientific">Runella slithyformis (strain ATCC 29530 / DSM 19594 / LMG 11500 / NCIMB 11436 / LSU 4)</name>
    <dbReference type="NCBI Taxonomy" id="761193"/>
    <lineage>
        <taxon>Bacteria</taxon>
        <taxon>Pseudomonadati</taxon>
        <taxon>Bacteroidota</taxon>
        <taxon>Cytophagia</taxon>
        <taxon>Cytophagales</taxon>
        <taxon>Spirosomataceae</taxon>
        <taxon>Runella</taxon>
    </lineage>
</organism>
<evidence type="ECO:0000256" key="2">
    <source>
        <dbReference type="ARBA" id="ARBA00024035"/>
    </source>
</evidence>
<dbReference type="InterPro" id="IPR046470">
    <property type="entry name" value="SAM_HAT_C"/>
</dbReference>
<dbReference type="Gene3D" id="3.40.50.10790">
    <property type="entry name" value="S-adenosyl-l-methionine hydroxide adenosyltransferase, N-terminal"/>
    <property type="match status" value="1"/>
</dbReference>
<dbReference type="PANTHER" id="PTHR35092">
    <property type="entry name" value="CHLORINASE MJ1651"/>
    <property type="match status" value="1"/>
</dbReference>
<dbReference type="KEGG" id="rsi:Runsl_2489"/>
<dbReference type="PIRSF" id="PIRSF006779">
    <property type="entry name" value="UCP006779"/>
    <property type="match status" value="1"/>
</dbReference>
<feature type="signal peptide" evidence="3">
    <location>
        <begin position="1"/>
        <end position="19"/>
    </location>
</feature>
<dbReference type="SUPFAM" id="SSF102522">
    <property type="entry name" value="Bacterial fluorinating enzyme, N-terminal domain"/>
    <property type="match status" value="1"/>
</dbReference>
<keyword evidence="7" id="KW-1185">Reference proteome</keyword>
<dbReference type="InterPro" id="IPR046469">
    <property type="entry name" value="SAM_HAT_N"/>
</dbReference>
<accession>A0A7U3ZKK2</accession>
<dbReference type="Gene3D" id="2.40.30.90">
    <property type="entry name" value="Bacterial fluorinating enzyme like"/>
    <property type="match status" value="1"/>
</dbReference>
<evidence type="ECO:0000256" key="1">
    <source>
        <dbReference type="ARBA" id="ARBA00022691"/>
    </source>
</evidence>
<reference evidence="7" key="1">
    <citation type="submission" date="2011-06" db="EMBL/GenBank/DDBJ databases">
        <title>The complete genome of chromosome of Runella slithyformis DSM 19594.</title>
        <authorList>
            <consortium name="US DOE Joint Genome Institute (JGI-PGF)"/>
            <person name="Lucas S."/>
            <person name="Han J."/>
            <person name="Lapidus A."/>
            <person name="Bruce D."/>
            <person name="Goodwin L."/>
            <person name="Pitluck S."/>
            <person name="Peters L."/>
            <person name="Kyrpides N."/>
            <person name="Mavromatis K."/>
            <person name="Ivanova N."/>
            <person name="Ovchinnikova G."/>
            <person name="Zhang X."/>
            <person name="Misra M."/>
            <person name="Detter J.C."/>
            <person name="Tapia R."/>
            <person name="Han C."/>
            <person name="Land M."/>
            <person name="Hauser L."/>
            <person name="Markowitz V."/>
            <person name="Cheng J.-F."/>
            <person name="Hugenholtz P."/>
            <person name="Woyke T."/>
            <person name="Wu D."/>
            <person name="Tindall B."/>
            <person name="Faehrich R."/>
            <person name="Brambilla E."/>
            <person name="Klenk H.-P."/>
            <person name="Eisen J.A."/>
        </authorList>
    </citation>
    <scope>NUCLEOTIDE SEQUENCE [LARGE SCALE GENOMIC DNA]</scope>
    <source>
        <strain evidence="7">ATCC 29530 / DSM 19594 / LMG 11500 / NCIMB 11436 / LSU 4</strain>
    </source>
</reference>
<feature type="domain" description="S-adenosyl-l-methionine hydroxide adenosyltransferase C-terminal" evidence="5">
    <location>
        <begin position="197"/>
        <end position="290"/>
    </location>
</feature>
<dbReference type="RefSeq" id="WP_013928204.1">
    <property type="nucleotide sequence ID" value="NC_015703.1"/>
</dbReference>
<dbReference type="InterPro" id="IPR002747">
    <property type="entry name" value="SAM_OH_AdoTrfase"/>
</dbReference>
<proteinExistence type="inferred from homology"/>
<protein>
    <recommendedName>
        <fullName evidence="8">DNA-directed RNA polymerase subunit delta</fullName>
    </recommendedName>
</protein>
<dbReference type="AlphaFoldDB" id="A0A7U3ZKK2"/>
<feature type="domain" description="S-adenosyl-l-methionine hydroxide adenosyltransferase N-terminal" evidence="4">
    <location>
        <begin position="24"/>
        <end position="173"/>
    </location>
</feature>
<evidence type="ECO:0000256" key="3">
    <source>
        <dbReference type="SAM" id="SignalP"/>
    </source>
</evidence>
<comment type="similarity">
    <text evidence="2">Belongs to the SAM hydrolase / SAM-dependent halogenase family.</text>
</comment>
<name>A0A7U3ZKK2_RUNSL</name>
<gene>
    <name evidence="6" type="ordered locus">Runsl_2489</name>
</gene>
<dbReference type="Proteomes" id="UP000000493">
    <property type="component" value="Chromosome"/>
</dbReference>
<dbReference type="Pfam" id="PF01887">
    <property type="entry name" value="SAM_HAT_N"/>
    <property type="match status" value="1"/>
</dbReference>
<evidence type="ECO:0000259" key="4">
    <source>
        <dbReference type="Pfam" id="PF01887"/>
    </source>
</evidence>
<evidence type="ECO:0000259" key="5">
    <source>
        <dbReference type="Pfam" id="PF20257"/>
    </source>
</evidence>